<name>A0A1H7XYR5_STRJI</name>
<feature type="transmembrane region" description="Helical" evidence="1">
    <location>
        <begin position="287"/>
        <end position="311"/>
    </location>
</feature>
<evidence type="ECO:0000256" key="1">
    <source>
        <dbReference type="SAM" id="Phobius"/>
    </source>
</evidence>
<reference evidence="3" key="1">
    <citation type="submission" date="2016-10" db="EMBL/GenBank/DDBJ databases">
        <authorList>
            <person name="Varghese N."/>
        </authorList>
    </citation>
    <scope>NUCLEOTIDE SEQUENCE [LARGE SCALE GENOMIC DNA]</scope>
    <source>
        <strain evidence="3">DSM 45096 / BCRC 16803 / CGMCC 4.1857 / CIP 109030 / JCM 12277 / KCTC 19219 / NBRC 100920 / 33214</strain>
    </source>
</reference>
<evidence type="ECO:0000313" key="2">
    <source>
        <dbReference type="EMBL" id="SEM38853.1"/>
    </source>
</evidence>
<dbReference type="STRING" id="235985.SAMN05414137_1262"/>
<dbReference type="RefSeq" id="WP_042460161.1">
    <property type="nucleotide sequence ID" value="NZ_BBPN01000066.1"/>
</dbReference>
<dbReference type="eggNOG" id="COG4223">
    <property type="taxonomic scope" value="Bacteria"/>
</dbReference>
<feature type="transmembrane region" description="Helical" evidence="1">
    <location>
        <begin position="175"/>
        <end position="195"/>
    </location>
</feature>
<proteinExistence type="predicted"/>
<gene>
    <name evidence="2" type="ORF">SAMN05414137_1262</name>
</gene>
<organism evidence="2 3">
    <name type="scientific">Streptacidiphilus jiangxiensis</name>
    <dbReference type="NCBI Taxonomy" id="235985"/>
    <lineage>
        <taxon>Bacteria</taxon>
        <taxon>Bacillati</taxon>
        <taxon>Actinomycetota</taxon>
        <taxon>Actinomycetes</taxon>
        <taxon>Kitasatosporales</taxon>
        <taxon>Streptomycetaceae</taxon>
        <taxon>Streptacidiphilus</taxon>
    </lineage>
</organism>
<sequence>MAPKPGVIPLRPLDIGEILNAVFATIRYNFLAVYGLPLITGVGCTVLFAVFGAIEWTPLHNFYLDAKANVDNYDWTPSGSEIANVVVAVVVLALLILVTYLATLISGTLSSIATLRHAVVGRRVGFRQILSECTPYIWRLTGTTLLTQLLCGGPFLLSFGVVLALALVANGSGAAALIALLGFLLAAASFVWYLYSYIRLVPVNATVVLEGKRPVEAIRRAWRLNEGSWGRALGVTLLAALIGGVIQYGVNQILSLFYLGALGLSATPGTINTTDPANAKHVLLTELVIIAAMVPVSLLTSLLTLPLTPLAQGLHYIDRRIRRESLDIQLAEEAGIPFHAPPPPATPAG</sequence>
<accession>A0A1H7XYR5</accession>
<evidence type="ECO:0008006" key="4">
    <source>
        <dbReference type="Google" id="ProtNLM"/>
    </source>
</evidence>
<feature type="transmembrane region" description="Helical" evidence="1">
    <location>
        <begin position="82"/>
        <end position="115"/>
    </location>
</feature>
<keyword evidence="3" id="KW-1185">Reference proteome</keyword>
<evidence type="ECO:0000313" key="3">
    <source>
        <dbReference type="Proteomes" id="UP000183015"/>
    </source>
</evidence>
<keyword evidence="1" id="KW-0472">Membrane</keyword>
<dbReference type="OrthoDB" id="121140at2"/>
<keyword evidence="1" id="KW-0812">Transmembrane</keyword>
<feature type="transmembrane region" description="Helical" evidence="1">
    <location>
        <begin position="229"/>
        <end position="250"/>
    </location>
</feature>
<dbReference type="EMBL" id="FOAZ01000026">
    <property type="protein sequence ID" value="SEM38853.1"/>
    <property type="molecule type" value="Genomic_DNA"/>
</dbReference>
<dbReference type="Proteomes" id="UP000183015">
    <property type="component" value="Unassembled WGS sequence"/>
</dbReference>
<feature type="transmembrane region" description="Helical" evidence="1">
    <location>
        <begin position="31"/>
        <end position="54"/>
    </location>
</feature>
<protein>
    <recommendedName>
        <fullName evidence="4">Membrane domain of glycerophosphoryl diester phosphodiesterase</fullName>
    </recommendedName>
</protein>
<keyword evidence="1" id="KW-1133">Transmembrane helix</keyword>
<feature type="transmembrane region" description="Helical" evidence="1">
    <location>
        <begin position="136"/>
        <end position="169"/>
    </location>
</feature>
<dbReference type="AlphaFoldDB" id="A0A1H7XYR5"/>